<dbReference type="EMBL" id="JACKVK010000009">
    <property type="protein sequence ID" value="MCV7422611.1"/>
    <property type="molecule type" value="Genomic_DNA"/>
</dbReference>
<protein>
    <submittedName>
        <fullName evidence="1">ESX-1 secretion-associated protein</fullName>
    </submittedName>
</protein>
<dbReference type="AlphaFoldDB" id="A0A9X2Z4T2"/>
<organism evidence="1 2">
    <name type="scientific">Mycobacterium yunnanensis</name>
    <dbReference type="NCBI Taxonomy" id="368477"/>
    <lineage>
        <taxon>Bacteria</taxon>
        <taxon>Bacillati</taxon>
        <taxon>Actinomycetota</taxon>
        <taxon>Actinomycetes</taxon>
        <taxon>Mycobacteriales</taxon>
        <taxon>Mycobacteriaceae</taxon>
        <taxon>Mycobacterium</taxon>
    </lineage>
</organism>
<gene>
    <name evidence="1" type="ORF">H7K45_18865</name>
</gene>
<reference evidence="1" key="1">
    <citation type="submission" date="2020-07" db="EMBL/GenBank/DDBJ databases">
        <authorList>
            <person name="Pettersson B.M.F."/>
            <person name="Behra P.R.K."/>
            <person name="Ramesh M."/>
            <person name="Das S."/>
            <person name="Dasgupta S."/>
            <person name="Kirsebom L.A."/>
        </authorList>
    </citation>
    <scope>NUCLEOTIDE SEQUENCE</scope>
    <source>
        <strain evidence="1">DSM 44838</strain>
    </source>
</reference>
<accession>A0A9X2Z4T2</accession>
<dbReference type="RefSeq" id="WP_263997440.1">
    <property type="nucleotide sequence ID" value="NZ_JACKVK010000009.1"/>
</dbReference>
<dbReference type="GO" id="GO:0009306">
    <property type="term" value="P:protein secretion"/>
    <property type="evidence" value="ECO:0007669"/>
    <property type="project" value="InterPro"/>
</dbReference>
<evidence type="ECO:0000313" key="1">
    <source>
        <dbReference type="EMBL" id="MCV7422611.1"/>
    </source>
</evidence>
<sequence length="107" mass="11710">MSDLEFNLKVVTDHLTELGGFQETAANKIVGANRETADVAAKIEETHGLVCYATSQAMSEGETARRDAGDTLYTVSTEFKEKLDVAAVNYNDVDYREGRSIGEVFNV</sequence>
<keyword evidence="2" id="KW-1185">Reference proteome</keyword>
<comment type="caution">
    <text evidence="1">The sequence shown here is derived from an EMBL/GenBank/DDBJ whole genome shotgun (WGS) entry which is preliminary data.</text>
</comment>
<proteinExistence type="predicted"/>
<dbReference type="Pfam" id="PF10824">
    <property type="entry name" value="T7SS_ESX_EspC"/>
    <property type="match status" value="1"/>
</dbReference>
<dbReference type="InterPro" id="IPR022536">
    <property type="entry name" value="EspC"/>
</dbReference>
<reference evidence="1" key="2">
    <citation type="journal article" date="2022" name="BMC Genomics">
        <title>Comparative genome analysis of mycobacteria focusing on tRNA and non-coding RNA.</title>
        <authorList>
            <person name="Behra P.R.K."/>
            <person name="Pettersson B.M.F."/>
            <person name="Ramesh M."/>
            <person name="Das S."/>
            <person name="Dasgupta S."/>
            <person name="Kirsebom L.A."/>
        </authorList>
    </citation>
    <scope>NUCLEOTIDE SEQUENCE</scope>
    <source>
        <strain evidence="1">DSM 44838</strain>
    </source>
</reference>
<evidence type="ECO:0000313" key="2">
    <source>
        <dbReference type="Proteomes" id="UP001141629"/>
    </source>
</evidence>
<dbReference type="Proteomes" id="UP001141629">
    <property type="component" value="Unassembled WGS sequence"/>
</dbReference>
<name>A0A9X2Z4T2_9MYCO</name>